<organism evidence="1">
    <name type="scientific">marine metagenome</name>
    <dbReference type="NCBI Taxonomy" id="408172"/>
    <lineage>
        <taxon>unclassified sequences</taxon>
        <taxon>metagenomes</taxon>
        <taxon>ecological metagenomes</taxon>
    </lineage>
</organism>
<accession>A0A382DCH0</accession>
<sequence length="330" mass="37043">MVVSAPALGHHSDAGLDMESLVTLVGTVNNFFWRNPHVYFTVEAINENAEIKEWSLQMGSTITVSRMGWSRDTLSPGDQVSVQAHPAIDGRPYAYVRAVEREGGLNSGEVFREPDVTIGSTSLEGRWLAKLSEVPRYPGGFDGFFIANLKLTKKGMTARAAYDPFSADNPESLCIGRPTPAMIVSSTRYPIQIQFNNDEETIEIRSQYWDEVRTIYMDGRKHPDSNKRFASGHSVGHWSGETLVVDTRNFSDHRSPYQIGLPSGEHKHVVERYQLIEGGTRIAVEFILEDPEYISEPMAHSRKLIYTPQIPMSPFDCNPNATRMFMPLSN</sequence>
<evidence type="ECO:0000313" key="1">
    <source>
        <dbReference type="EMBL" id="SVB35323.1"/>
    </source>
</evidence>
<dbReference type="Pfam" id="PF19649">
    <property type="entry name" value="DUF6152"/>
    <property type="match status" value="1"/>
</dbReference>
<gene>
    <name evidence="1" type="ORF">METZ01_LOCUS188177</name>
</gene>
<dbReference type="AlphaFoldDB" id="A0A382DCH0"/>
<protein>
    <submittedName>
        <fullName evidence="1">Uncharacterized protein</fullName>
    </submittedName>
</protein>
<dbReference type="InterPro" id="IPR046150">
    <property type="entry name" value="DUF6152"/>
</dbReference>
<proteinExistence type="predicted"/>
<dbReference type="EMBL" id="UINC01038380">
    <property type="protein sequence ID" value="SVB35323.1"/>
    <property type="molecule type" value="Genomic_DNA"/>
</dbReference>
<name>A0A382DCH0_9ZZZZ</name>
<reference evidence="1" key="1">
    <citation type="submission" date="2018-05" db="EMBL/GenBank/DDBJ databases">
        <authorList>
            <person name="Lanie J.A."/>
            <person name="Ng W.-L."/>
            <person name="Kazmierczak K.M."/>
            <person name="Andrzejewski T.M."/>
            <person name="Davidsen T.M."/>
            <person name="Wayne K.J."/>
            <person name="Tettelin H."/>
            <person name="Glass J.I."/>
            <person name="Rusch D."/>
            <person name="Podicherti R."/>
            <person name="Tsui H.-C.T."/>
            <person name="Winkler M.E."/>
        </authorList>
    </citation>
    <scope>NUCLEOTIDE SEQUENCE</scope>
</reference>